<organism evidence="1 2">
    <name type="scientific">Babesia bigemina</name>
    <dbReference type="NCBI Taxonomy" id="5866"/>
    <lineage>
        <taxon>Eukaryota</taxon>
        <taxon>Sar</taxon>
        <taxon>Alveolata</taxon>
        <taxon>Apicomplexa</taxon>
        <taxon>Aconoidasida</taxon>
        <taxon>Piroplasmida</taxon>
        <taxon>Babesiidae</taxon>
        <taxon>Babesia</taxon>
    </lineage>
</organism>
<dbReference type="VEuPathDB" id="PiroplasmaDB:BBBOND_0102190"/>
<dbReference type="AlphaFoldDB" id="A0A061D843"/>
<dbReference type="GeneID" id="24562431"/>
<keyword evidence="2" id="KW-1185">Reference proteome</keyword>
<dbReference type="RefSeq" id="XP_012766076.1">
    <property type="nucleotide sequence ID" value="XM_012910622.1"/>
</dbReference>
<dbReference type="OMA" id="VKHISQY"/>
<sequence length="639" mass="70542">MTPENYGHSGRKEVTVGCFQAKSKQHADGLTKVMASSLEALKLAPSPAPRSVLAAFERPSATLPEHCYYCGAQGVTNLVPQISFNLQRRTATLVARRVGSMYTVVNAHQGACARCKQILCLSDINDHIIRTAMSRSKAVDEVYEHFLDVNDIRKWSSLKLQGVVLMRRRAARAAVQLTGSRPELSYGRFMGTEFYMSALKPKIVSKSGVVHCGLYSMKPCSPCAGEGIAHPPQTDIGKEPFNNSNSPPVSYKRAIDAAIHLAPALKGKRIPYRAREYLQRCLLEEAQGINISNILPLINATLDMRIMSESMRQVFLEKMEEMHRAPAGTTEERLRLSEAALLMLSLPGIQDLMATKYVELCLSILKSHTQHAPGDVRLRTGLLYASMLPSGLISLEDIRSIILTFTGNRDIPSHPMALNDCSAVVALLNVTRVYLAVRGKGWDSDPHGNEIKSYVTQVMIPQVVSNIYVFTAAHLTDVLSFFADTGLEAWATPEHADAPISLTHLLGGCCKRFVRDVSQFSISDMLSFHLALLRLNHRDEWAILALILVLPRRAQSLDSVEQLVRLLEFAHLAGIESQFLVEFASEQLMQLAHKIGRRHCQMLADLLSRRPVGGPVLLDSSALQALDSVGAKYGFNLLP</sequence>
<reference evidence="2" key="1">
    <citation type="journal article" date="2014" name="Nucleic Acids Res.">
        <title>The evolutionary dynamics of variant antigen genes in Babesia reveal a history of genomic innovation underlying host-parasite interaction.</title>
        <authorList>
            <person name="Jackson A.P."/>
            <person name="Otto T.D."/>
            <person name="Darby A."/>
            <person name="Ramaprasad A."/>
            <person name="Xia D."/>
            <person name="Echaide I.E."/>
            <person name="Farber M."/>
            <person name="Gahlot S."/>
            <person name="Gamble J."/>
            <person name="Gupta D."/>
            <person name="Gupta Y."/>
            <person name="Jackson L."/>
            <person name="Malandrin L."/>
            <person name="Malas T.B."/>
            <person name="Moussa E."/>
            <person name="Nair M."/>
            <person name="Reid A.J."/>
            <person name="Sanders M."/>
            <person name="Sharma J."/>
            <person name="Tracey A."/>
            <person name="Quail M.A."/>
            <person name="Weir W."/>
            <person name="Wastling J.M."/>
            <person name="Hall N."/>
            <person name="Willadsen P."/>
            <person name="Lingelbach K."/>
            <person name="Shiels B."/>
            <person name="Tait A."/>
            <person name="Berriman M."/>
            <person name="Allred D.R."/>
            <person name="Pain A."/>
        </authorList>
    </citation>
    <scope>NUCLEOTIDE SEQUENCE [LARGE SCALE GENOMIC DNA]</scope>
    <source>
        <strain evidence="2">Bond</strain>
    </source>
</reference>
<gene>
    <name evidence="1" type="ORF">BBBOND_0102190</name>
</gene>
<evidence type="ECO:0000313" key="1">
    <source>
        <dbReference type="EMBL" id="CDR93890.1"/>
    </source>
</evidence>
<protein>
    <submittedName>
        <fullName evidence="1">Uncharacterized protein</fullName>
    </submittedName>
</protein>
<dbReference type="EMBL" id="LK391707">
    <property type="protein sequence ID" value="CDR93890.1"/>
    <property type="molecule type" value="Genomic_DNA"/>
</dbReference>
<name>A0A061D843_BABBI</name>
<dbReference type="KEGG" id="bbig:BBBOND_0102190"/>
<proteinExistence type="predicted"/>
<dbReference type="Proteomes" id="UP000033188">
    <property type="component" value="Chromosome 1"/>
</dbReference>
<accession>A0A061D843</accession>
<evidence type="ECO:0000313" key="2">
    <source>
        <dbReference type="Proteomes" id="UP000033188"/>
    </source>
</evidence>
<dbReference type="OrthoDB" id="365976at2759"/>